<evidence type="ECO:0000313" key="10">
    <source>
        <dbReference type="Proteomes" id="UP000233750"/>
    </source>
</evidence>
<dbReference type="PANTHER" id="PTHR43163">
    <property type="entry name" value="DIPEPTIDE TRANSPORT SYSTEM PERMEASE PROTEIN DPPB-RELATED"/>
    <property type="match status" value="1"/>
</dbReference>
<dbReference type="Pfam" id="PF00528">
    <property type="entry name" value="BPD_transp_1"/>
    <property type="match status" value="1"/>
</dbReference>
<dbReference type="GO" id="GO:0055085">
    <property type="term" value="P:transmembrane transport"/>
    <property type="evidence" value="ECO:0007669"/>
    <property type="project" value="InterPro"/>
</dbReference>
<evidence type="ECO:0000259" key="8">
    <source>
        <dbReference type="PROSITE" id="PS50928"/>
    </source>
</evidence>
<gene>
    <name evidence="9" type="ORF">ATK30_6433</name>
</gene>
<feature type="transmembrane region" description="Helical" evidence="7">
    <location>
        <begin position="238"/>
        <end position="265"/>
    </location>
</feature>
<feature type="transmembrane region" description="Helical" evidence="7">
    <location>
        <begin position="285"/>
        <end position="306"/>
    </location>
</feature>
<protein>
    <submittedName>
        <fullName evidence="9">Peptide/nickel transport system permease protein</fullName>
    </submittedName>
</protein>
<feature type="transmembrane region" description="Helical" evidence="7">
    <location>
        <begin position="100"/>
        <end position="122"/>
    </location>
</feature>
<keyword evidence="6 7" id="KW-0472">Membrane</keyword>
<evidence type="ECO:0000256" key="4">
    <source>
        <dbReference type="ARBA" id="ARBA00022692"/>
    </source>
</evidence>
<evidence type="ECO:0000313" key="9">
    <source>
        <dbReference type="EMBL" id="PKV95511.1"/>
    </source>
</evidence>
<accession>A0A2N3WNQ9</accession>
<keyword evidence="3" id="KW-1003">Cell membrane</keyword>
<comment type="subcellular location">
    <subcellularLocation>
        <location evidence="1 7">Cell membrane</location>
        <topology evidence="1 7">Multi-pass membrane protein</topology>
    </subcellularLocation>
</comment>
<comment type="caution">
    <text evidence="9">The sequence shown here is derived from an EMBL/GenBank/DDBJ whole genome shotgun (WGS) entry which is preliminary data.</text>
</comment>
<keyword evidence="2 7" id="KW-0813">Transport</keyword>
<feature type="transmembrane region" description="Helical" evidence="7">
    <location>
        <begin position="176"/>
        <end position="196"/>
    </location>
</feature>
<proteinExistence type="inferred from homology"/>
<dbReference type="EMBL" id="PJMY01000003">
    <property type="protein sequence ID" value="PKV95511.1"/>
    <property type="molecule type" value="Genomic_DNA"/>
</dbReference>
<evidence type="ECO:0000256" key="3">
    <source>
        <dbReference type="ARBA" id="ARBA00022475"/>
    </source>
</evidence>
<keyword evidence="4 7" id="KW-0812">Transmembrane</keyword>
<evidence type="ECO:0000256" key="2">
    <source>
        <dbReference type="ARBA" id="ARBA00022448"/>
    </source>
</evidence>
<evidence type="ECO:0000256" key="7">
    <source>
        <dbReference type="RuleBase" id="RU363032"/>
    </source>
</evidence>
<dbReference type="SUPFAM" id="SSF161098">
    <property type="entry name" value="MetI-like"/>
    <property type="match status" value="1"/>
</dbReference>
<dbReference type="AlphaFoldDB" id="A0A2N3WNQ9"/>
<keyword evidence="10" id="KW-1185">Reference proteome</keyword>
<dbReference type="PROSITE" id="PS50928">
    <property type="entry name" value="ABC_TM1"/>
    <property type="match status" value="1"/>
</dbReference>
<sequence length="313" mass="32812">MMLKLVARRLAWSVPLALVASVVSFVLVALLPGDAARSLLGPNATPEQLDAARQQLGLDQPLWVQYGKWLSGAVRGDLGSSLINRQPVAEQLNDRLGPSLSLIIGAVLVATLVGVLLGVRAARRGALGRIVQTGAIVGLALPDFWLGLMLVVLFAVKLAVFPPTGYVPLGENPAGWLNSLVLPVVTLAVPATAVIAKQTRDAVASALDQTFVRTLRAAGVTEFSVVYRHALKNAAIPVLTVIGMVFVGALGGTVAVEFIFAIPGLGGTAVQATSAHDLPLIQGVVVYFTLIVIAVNLLVDVAYGYLNPRTRRS</sequence>
<evidence type="ECO:0000256" key="5">
    <source>
        <dbReference type="ARBA" id="ARBA00022989"/>
    </source>
</evidence>
<dbReference type="Proteomes" id="UP000233750">
    <property type="component" value="Unassembled WGS sequence"/>
</dbReference>
<reference evidence="9 10" key="1">
    <citation type="submission" date="2017-12" db="EMBL/GenBank/DDBJ databases">
        <title>Sequencing the genomes of 1000 Actinobacteria strains.</title>
        <authorList>
            <person name="Klenk H.-P."/>
        </authorList>
    </citation>
    <scope>NUCLEOTIDE SEQUENCE [LARGE SCALE GENOMIC DNA]</scope>
    <source>
        <strain evidence="9 10">DSM 45165</strain>
    </source>
</reference>
<dbReference type="InterPro" id="IPR000515">
    <property type="entry name" value="MetI-like"/>
</dbReference>
<comment type="similarity">
    <text evidence="7">Belongs to the binding-protein-dependent transport system permease family.</text>
</comment>
<dbReference type="Pfam" id="PF19300">
    <property type="entry name" value="BPD_transp_1_N"/>
    <property type="match status" value="1"/>
</dbReference>
<keyword evidence="5 7" id="KW-1133">Transmembrane helix</keyword>
<evidence type="ECO:0000256" key="6">
    <source>
        <dbReference type="ARBA" id="ARBA00023136"/>
    </source>
</evidence>
<name>A0A2N3WNQ9_9PSEU</name>
<dbReference type="InterPro" id="IPR045621">
    <property type="entry name" value="BPD_transp_1_N"/>
</dbReference>
<dbReference type="CDD" id="cd06261">
    <property type="entry name" value="TM_PBP2"/>
    <property type="match status" value="1"/>
</dbReference>
<dbReference type="GO" id="GO:0005886">
    <property type="term" value="C:plasma membrane"/>
    <property type="evidence" value="ECO:0007669"/>
    <property type="project" value="UniProtKB-SubCell"/>
</dbReference>
<dbReference type="InterPro" id="IPR035906">
    <property type="entry name" value="MetI-like_sf"/>
</dbReference>
<dbReference type="PANTHER" id="PTHR43163:SF3">
    <property type="entry name" value="PEPTIDE ABC TRANSPORTER PERMEASE PROTEIN"/>
    <property type="match status" value="1"/>
</dbReference>
<feature type="domain" description="ABC transmembrane type-1" evidence="8">
    <location>
        <begin position="96"/>
        <end position="299"/>
    </location>
</feature>
<organism evidence="9 10">
    <name type="scientific">Amycolatopsis echigonensis</name>
    <dbReference type="NCBI Taxonomy" id="2576905"/>
    <lineage>
        <taxon>Bacteria</taxon>
        <taxon>Bacillati</taxon>
        <taxon>Actinomycetota</taxon>
        <taxon>Actinomycetes</taxon>
        <taxon>Pseudonocardiales</taxon>
        <taxon>Pseudonocardiaceae</taxon>
        <taxon>Amycolatopsis</taxon>
    </lineage>
</organism>
<dbReference type="Gene3D" id="1.10.3720.10">
    <property type="entry name" value="MetI-like"/>
    <property type="match status" value="1"/>
</dbReference>
<evidence type="ECO:0000256" key="1">
    <source>
        <dbReference type="ARBA" id="ARBA00004651"/>
    </source>
</evidence>
<feature type="transmembrane region" description="Helical" evidence="7">
    <location>
        <begin position="134"/>
        <end position="156"/>
    </location>
</feature>